<dbReference type="RefSeq" id="XP_040775033.1">
    <property type="nucleotide sequence ID" value="XM_040915564.1"/>
</dbReference>
<protein>
    <recommendedName>
        <fullName evidence="7">Rhodopsin domain-containing protein</fullName>
    </recommendedName>
</protein>
<dbReference type="InterPro" id="IPR052337">
    <property type="entry name" value="SAT4-like"/>
</dbReference>
<feature type="transmembrane region" description="Helical" evidence="6">
    <location>
        <begin position="261"/>
        <end position="281"/>
    </location>
</feature>
<feature type="non-terminal residue" evidence="8">
    <location>
        <position position="1"/>
    </location>
</feature>
<dbReference type="Proteomes" id="UP000803844">
    <property type="component" value="Unassembled WGS sequence"/>
</dbReference>
<feature type="transmembrane region" description="Helical" evidence="6">
    <location>
        <begin position="136"/>
        <end position="155"/>
    </location>
</feature>
<dbReference type="AlphaFoldDB" id="A0A9P5CN91"/>
<evidence type="ECO:0000256" key="2">
    <source>
        <dbReference type="ARBA" id="ARBA00022692"/>
    </source>
</evidence>
<organism evidence="8 9">
    <name type="scientific">Cryphonectria parasitica (strain ATCC 38755 / EP155)</name>
    <dbReference type="NCBI Taxonomy" id="660469"/>
    <lineage>
        <taxon>Eukaryota</taxon>
        <taxon>Fungi</taxon>
        <taxon>Dikarya</taxon>
        <taxon>Ascomycota</taxon>
        <taxon>Pezizomycotina</taxon>
        <taxon>Sordariomycetes</taxon>
        <taxon>Sordariomycetidae</taxon>
        <taxon>Diaporthales</taxon>
        <taxon>Cryphonectriaceae</taxon>
        <taxon>Cryphonectria-Endothia species complex</taxon>
        <taxon>Cryphonectria</taxon>
    </lineage>
</organism>
<comment type="caution">
    <text evidence="8">The sequence shown here is derived from an EMBL/GenBank/DDBJ whole genome shotgun (WGS) entry which is preliminary data.</text>
</comment>
<dbReference type="InterPro" id="IPR049326">
    <property type="entry name" value="Rhodopsin_dom_fungi"/>
</dbReference>
<keyword evidence="4 6" id="KW-0472">Membrane</keyword>
<keyword evidence="2 6" id="KW-0812">Transmembrane</keyword>
<dbReference type="GeneID" id="63832693"/>
<accession>A0A9P5CN91</accession>
<feature type="transmembrane region" description="Helical" evidence="6">
    <location>
        <begin position="188"/>
        <end position="208"/>
    </location>
</feature>
<comment type="subcellular location">
    <subcellularLocation>
        <location evidence="1">Membrane</location>
        <topology evidence="1">Multi-pass membrane protein</topology>
    </subcellularLocation>
</comment>
<evidence type="ECO:0000313" key="9">
    <source>
        <dbReference type="Proteomes" id="UP000803844"/>
    </source>
</evidence>
<feature type="transmembrane region" description="Helical" evidence="6">
    <location>
        <begin position="24"/>
        <end position="43"/>
    </location>
</feature>
<gene>
    <name evidence="8" type="ORF">M406DRAFT_220421</name>
</gene>
<evidence type="ECO:0000259" key="7">
    <source>
        <dbReference type="Pfam" id="PF20684"/>
    </source>
</evidence>
<evidence type="ECO:0000256" key="1">
    <source>
        <dbReference type="ARBA" id="ARBA00004141"/>
    </source>
</evidence>
<dbReference type="PANTHER" id="PTHR33048:SF47">
    <property type="entry name" value="INTEGRAL MEMBRANE PROTEIN-RELATED"/>
    <property type="match status" value="1"/>
</dbReference>
<evidence type="ECO:0000256" key="3">
    <source>
        <dbReference type="ARBA" id="ARBA00022989"/>
    </source>
</evidence>
<feature type="transmembrane region" description="Helical" evidence="6">
    <location>
        <begin position="104"/>
        <end position="127"/>
    </location>
</feature>
<evidence type="ECO:0000256" key="4">
    <source>
        <dbReference type="ARBA" id="ARBA00023136"/>
    </source>
</evidence>
<dbReference type="GO" id="GO:0016020">
    <property type="term" value="C:membrane"/>
    <property type="evidence" value="ECO:0007669"/>
    <property type="project" value="UniProtKB-SubCell"/>
</dbReference>
<dbReference type="OrthoDB" id="5429740at2759"/>
<proteinExistence type="inferred from homology"/>
<keyword evidence="3 6" id="KW-1133">Transmembrane helix</keyword>
<sequence length="294" mass="32336">IETVFGPVPSGIHLTADTRHGNDAAVAMLLVIATVSVILRMTSRFIASAGIRSDNLIMVFALVSSLLCPSVRNLTRCFLGTAYGAGTHVWTLTIPKVLMIYKILFGYTFVYAAAVSSTKISILFFYYRLFQKNSSLIFSVCLGLGGFLAAAYPIIVWTTMSKACQPTSFFWEQFTGADGICPVDISNFFLALGVINMINDILVLLIPIPRIWKLNTVEPPGITRLLTRINMNSVCVASTVRINYLTVFMNATDVTYVMGPVFIWSSAEPSIGILSACMLTFPTLVRWPRRKATT</sequence>
<evidence type="ECO:0000256" key="6">
    <source>
        <dbReference type="SAM" id="Phobius"/>
    </source>
</evidence>
<dbReference type="PANTHER" id="PTHR33048">
    <property type="entry name" value="PTH11-LIKE INTEGRAL MEMBRANE PROTEIN (AFU_ORTHOLOGUE AFUA_5G11245)"/>
    <property type="match status" value="1"/>
</dbReference>
<name>A0A9P5CN91_CRYP1</name>
<keyword evidence="9" id="KW-1185">Reference proteome</keyword>
<evidence type="ECO:0000313" key="8">
    <source>
        <dbReference type="EMBL" id="KAF3764072.1"/>
    </source>
</evidence>
<reference evidence="8" key="1">
    <citation type="journal article" date="2020" name="Phytopathology">
        <title>Genome sequence of the chestnut blight fungus Cryphonectria parasitica EP155: A fundamental resource for an archetypical invasive plant pathogen.</title>
        <authorList>
            <person name="Crouch J.A."/>
            <person name="Dawe A."/>
            <person name="Aerts A."/>
            <person name="Barry K."/>
            <person name="Churchill A.C.L."/>
            <person name="Grimwood J."/>
            <person name="Hillman B."/>
            <person name="Milgroom M.G."/>
            <person name="Pangilinan J."/>
            <person name="Smith M."/>
            <person name="Salamov A."/>
            <person name="Schmutz J."/>
            <person name="Yadav J."/>
            <person name="Grigoriev I.V."/>
            <person name="Nuss D."/>
        </authorList>
    </citation>
    <scope>NUCLEOTIDE SEQUENCE</scope>
    <source>
        <strain evidence="8">EP155</strain>
    </source>
</reference>
<feature type="domain" description="Rhodopsin" evidence="7">
    <location>
        <begin position="39"/>
        <end position="285"/>
    </location>
</feature>
<feature type="non-terminal residue" evidence="8">
    <location>
        <position position="294"/>
    </location>
</feature>
<evidence type="ECO:0000256" key="5">
    <source>
        <dbReference type="ARBA" id="ARBA00038359"/>
    </source>
</evidence>
<dbReference type="Pfam" id="PF20684">
    <property type="entry name" value="Fung_rhodopsin"/>
    <property type="match status" value="1"/>
</dbReference>
<dbReference type="EMBL" id="MU032348">
    <property type="protein sequence ID" value="KAF3764072.1"/>
    <property type="molecule type" value="Genomic_DNA"/>
</dbReference>
<comment type="similarity">
    <text evidence="5">Belongs to the SAT4 family.</text>
</comment>